<comment type="cofactor">
    <cofactor evidence="13">
        <name>Zn(2+)</name>
        <dbReference type="ChEBI" id="CHEBI:29105"/>
    </cofactor>
    <text evidence="13">Binds 1 zinc ion per subunit.</text>
</comment>
<name>A0A8J8M772_9FIRM</name>
<comment type="catalytic activity">
    <reaction evidence="12 13">
        <text>tRNA(Cys) + L-cysteine + ATP = L-cysteinyl-tRNA(Cys) + AMP + diphosphate</text>
        <dbReference type="Rhea" id="RHEA:17773"/>
        <dbReference type="Rhea" id="RHEA-COMP:9661"/>
        <dbReference type="Rhea" id="RHEA-COMP:9679"/>
        <dbReference type="ChEBI" id="CHEBI:30616"/>
        <dbReference type="ChEBI" id="CHEBI:33019"/>
        <dbReference type="ChEBI" id="CHEBI:35235"/>
        <dbReference type="ChEBI" id="CHEBI:78442"/>
        <dbReference type="ChEBI" id="CHEBI:78517"/>
        <dbReference type="ChEBI" id="CHEBI:456215"/>
        <dbReference type="EC" id="6.1.1.16"/>
    </reaction>
</comment>
<dbReference type="Proteomes" id="UP000677305">
    <property type="component" value="Chromosome"/>
</dbReference>
<dbReference type="PANTHER" id="PTHR10890:SF3">
    <property type="entry name" value="CYSTEINE--TRNA LIGASE, CYTOPLASMIC"/>
    <property type="match status" value="1"/>
</dbReference>
<dbReference type="CDD" id="cd00672">
    <property type="entry name" value="CysRS_core"/>
    <property type="match status" value="1"/>
</dbReference>
<dbReference type="SUPFAM" id="SSF47323">
    <property type="entry name" value="Anticodon-binding domain of a subclass of class I aminoacyl-tRNA synthetases"/>
    <property type="match status" value="1"/>
</dbReference>
<comment type="similarity">
    <text evidence="2 13">Belongs to the class-I aminoacyl-tRNA synthetase family.</text>
</comment>
<evidence type="ECO:0000313" key="16">
    <source>
        <dbReference type="Proteomes" id="UP000677305"/>
    </source>
</evidence>
<dbReference type="GO" id="GO:0008270">
    <property type="term" value="F:zinc ion binding"/>
    <property type="evidence" value="ECO:0007669"/>
    <property type="project" value="UniProtKB-UniRule"/>
</dbReference>
<dbReference type="PANTHER" id="PTHR10890">
    <property type="entry name" value="CYSTEINYL-TRNA SYNTHETASE"/>
    <property type="match status" value="1"/>
</dbReference>
<dbReference type="KEGG" id="vgu:HYG85_01170"/>
<evidence type="ECO:0000259" key="14">
    <source>
        <dbReference type="SMART" id="SM00840"/>
    </source>
</evidence>
<sequence>MKLYNTLTNKKETFESIEKGKVRMYVCGPTVYNYIHIGNARPLIVFDTVRKYFEYKNYDVIYVSNFTDIDDKIIKKANEEGVDYSEISSKYMKEFLIDSEGLNVKPATIYPKATEEIDDMVKMIEQLIEKGYAYEVNGSVYFETKKFKPYGKLSNKNQEDLEAGARIAVDTEKRNPMDFVLWKPKKEGEPAWKSPWGEGRPGWHIECSVMAKKYLGDSIDIHAGGEDLVFPHHENEIAQSEAVNDKQFSKYWMHNRFVNVDNKKMSKSLGNFFTVREIVDDFSYDVVRFFMLNVHYRSPINFSRDLMQAAANGLERIQTSRDNLEHLLKNAQADDYNEKELIFNEQKELEKYKIKFETAMEDDFNTADAISAIFELVKFANKNTDSDSSRKFIQDIIILIDELCGILGIVSKKKEILLDEEINDLIEKRQQARKDRDFALADKIRDDLKDKGIILEDTREGVRWHRG</sequence>
<evidence type="ECO:0000256" key="5">
    <source>
        <dbReference type="ARBA" id="ARBA00022598"/>
    </source>
</evidence>
<dbReference type="InterPro" id="IPR015803">
    <property type="entry name" value="Cys-tRNA-ligase"/>
</dbReference>
<evidence type="ECO:0000256" key="7">
    <source>
        <dbReference type="ARBA" id="ARBA00022741"/>
    </source>
</evidence>
<evidence type="ECO:0000256" key="13">
    <source>
        <dbReference type="HAMAP-Rule" id="MF_00041"/>
    </source>
</evidence>
<keyword evidence="16" id="KW-1185">Reference proteome</keyword>
<dbReference type="SUPFAM" id="SSF52374">
    <property type="entry name" value="Nucleotidylyl transferase"/>
    <property type="match status" value="1"/>
</dbReference>
<keyword evidence="11 13" id="KW-0030">Aminoacyl-tRNA synthetase</keyword>
<evidence type="ECO:0000313" key="15">
    <source>
        <dbReference type="EMBL" id="QUH27601.1"/>
    </source>
</evidence>
<feature type="binding site" evidence="13">
    <location>
        <position position="232"/>
    </location>
    <ligand>
        <name>Zn(2+)</name>
        <dbReference type="ChEBI" id="CHEBI:29105"/>
    </ligand>
</feature>
<dbReference type="GO" id="GO:0004817">
    <property type="term" value="F:cysteine-tRNA ligase activity"/>
    <property type="evidence" value="ECO:0007669"/>
    <property type="project" value="UniProtKB-UniRule"/>
</dbReference>
<feature type="short sequence motif" description="'HIGH' region" evidence="13">
    <location>
        <begin position="29"/>
        <end position="39"/>
    </location>
</feature>
<dbReference type="InterPro" id="IPR056411">
    <property type="entry name" value="CysS_C"/>
</dbReference>
<evidence type="ECO:0000256" key="10">
    <source>
        <dbReference type="ARBA" id="ARBA00022917"/>
    </source>
</evidence>
<organism evidence="15 16">
    <name type="scientific">Vallitalea guaymasensis</name>
    <dbReference type="NCBI Taxonomy" id="1185412"/>
    <lineage>
        <taxon>Bacteria</taxon>
        <taxon>Bacillati</taxon>
        <taxon>Bacillota</taxon>
        <taxon>Clostridia</taxon>
        <taxon>Lachnospirales</taxon>
        <taxon>Vallitaleaceae</taxon>
        <taxon>Vallitalea</taxon>
    </lineage>
</organism>
<feature type="binding site" evidence="13">
    <location>
        <position position="267"/>
    </location>
    <ligand>
        <name>ATP</name>
        <dbReference type="ChEBI" id="CHEBI:30616"/>
    </ligand>
</feature>
<feature type="binding site" evidence="13">
    <location>
        <position position="27"/>
    </location>
    <ligand>
        <name>Zn(2+)</name>
        <dbReference type="ChEBI" id="CHEBI:29105"/>
    </ligand>
</feature>
<dbReference type="GO" id="GO:0006423">
    <property type="term" value="P:cysteinyl-tRNA aminoacylation"/>
    <property type="evidence" value="ECO:0007669"/>
    <property type="project" value="UniProtKB-UniRule"/>
</dbReference>
<evidence type="ECO:0000256" key="12">
    <source>
        <dbReference type="ARBA" id="ARBA00047398"/>
    </source>
</evidence>
<dbReference type="NCBIfam" id="TIGR00435">
    <property type="entry name" value="cysS"/>
    <property type="match status" value="1"/>
</dbReference>
<dbReference type="InterPro" id="IPR009080">
    <property type="entry name" value="tRNAsynth_Ia_anticodon-bd"/>
</dbReference>
<evidence type="ECO:0000256" key="2">
    <source>
        <dbReference type="ARBA" id="ARBA00005594"/>
    </source>
</evidence>
<dbReference type="EMBL" id="CP058561">
    <property type="protein sequence ID" value="QUH27601.1"/>
    <property type="molecule type" value="Genomic_DNA"/>
</dbReference>
<comment type="subcellular location">
    <subcellularLocation>
        <location evidence="1 13">Cytoplasm</location>
    </subcellularLocation>
</comment>
<dbReference type="RefSeq" id="WP_212691944.1">
    <property type="nucleotide sequence ID" value="NZ_CP058561.1"/>
</dbReference>
<keyword evidence="9 13" id="KW-0067">ATP-binding</keyword>
<feature type="binding site" evidence="13">
    <location>
        <position position="236"/>
    </location>
    <ligand>
        <name>Zn(2+)</name>
        <dbReference type="ChEBI" id="CHEBI:29105"/>
    </ligand>
</feature>
<reference evidence="15 16" key="1">
    <citation type="submission" date="2020-07" db="EMBL/GenBank/DDBJ databases">
        <title>Vallitalea guaymasensis genome.</title>
        <authorList>
            <person name="Postec A."/>
        </authorList>
    </citation>
    <scope>NUCLEOTIDE SEQUENCE [LARGE SCALE GENOMIC DNA]</scope>
    <source>
        <strain evidence="15 16">Ra1766G1</strain>
    </source>
</reference>
<keyword evidence="8 13" id="KW-0862">Zinc</keyword>
<feature type="short sequence motif" description="'KMSKS' region" evidence="13">
    <location>
        <begin position="264"/>
        <end position="268"/>
    </location>
</feature>
<dbReference type="AlphaFoldDB" id="A0A8J8M772"/>
<dbReference type="EC" id="6.1.1.16" evidence="13"/>
<feature type="binding site" evidence="13">
    <location>
        <position position="207"/>
    </location>
    <ligand>
        <name>Zn(2+)</name>
        <dbReference type="ChEBI" id="CHEBI:29105"/>
    </ligand>
</feature>
<dbReference type="PRINTS" id="PR00983">
    <property type="entry name" value="TRNASYNTHCYS"/>
</dbReference>
<dbReference type="InterPro" id="IPR024909">
    <property type="entry name" value="Cys-tRNA/MSH_ligase"/>
</dbReference>
<feature type="domain" description="Cysteinyl-tRNA synthetase class Ia DALR" evidence="14">
    <location>
        <begin position="355"/>
        <end position="418"/>
    </location>
</feature>
<dbReference type="Gene3D" id="1.20.120.1910">
    <property type="entry name" value="Cysteine-tRNA ligase, C-terminal anti-codon recognition domain"/>
    <property type="match status" value="1"/>
</dbReference>
<dbReference type="Pfam" id="PF23493">
    <property type="entry name" value="CysS_C"/>
    <property type="match status" value="1"/>
</dbReference>
<evidence type="ECO:0000256" key="1">
    <source>
        <dbReference type="ARBA" id="ARBA00004496"/>
    </source>
</evidence>
<keyword evidence="7 13" id="KW-0547">Nucleotide-binding</keyword>
<protein>
    <recommendedName>
        <fullName evidence="13">Cysteine--tRNA ligase</fullName>
        <ecNumber evidence="13">6.1.1.16</ecNumber>
    </recommendedName>
    <alternativeName>
        <fullName evidence="13">Cysteinyl-tRNA synthetase</fullName>
        <shortName evidence="13">CysRS</shortName>
    </alternativeName>
</protein>
<gene>
    <name evidence="13" type="primary">cysS</name>
    <name evidence="15" type="ORF">HYG85_01170</name>
</gene>
<evidence type="ECO:0000256" key="6">
    <source>
        <dbReference type="ARBA" id="ARBA00022723"/>
    </source>
</evidence>
<dbReference type="Pfam" id="PF09190">
    <property type="entry name" value="DALR_2"/>
    <property type="match status" value="1"/>
</dbReference>
<evidence type="ECO:0000256" key="8">
    <source>
        <dbReference type="ARBA" id="ARBA00022833"/>
    </source>
</evidence>
<comment type="subunit">
    <text evidence="3 13">Monomer.</text>
</comment>
<proteinExistence type="inferred from homology"/>
<accession>A0A8J8M772</accession>
<evidence type="ECO:0000256" key="4">
    <source>
        <dbReference type="ARBA" id="ARBA00022490"/>
    </source>
</evidence>
<evidence type="ECO:0000256" key="3">
    <source>
        <dbReference type="ARBA" id="ARBA00011245"/>
    </source>
</evidence>
<dbReference type="GO" id="GO:0005829">
    <property type="term" value="C:cytosol"/>
    <property type="evidence" value="ECO:0007669"/>
    <property type="project" value="TreeGrafter"/>
</dbReference>
<dbReference type="InterPro" id="IPR014729">
    <property type="entry name" value="Rossmann-like_a/b/a_fold"/>
</dbReference>
<evidence type="ECO:0000256" key="11">
    <source>
        <dbReference type="ARBA" id="ARBA00023146"/>
    </source>
</evidence>
<dbReference type="GO" id="GO:0005524">
    <property type="term" value="F:ATP binding"/>
    <property type="evidence" value="ECO:0007669"/>
    <property type="project" value="UniProtKB-UniRule"/>
</dbReference>
<keyword evidence="5 13" id="KW-0436">Ligase</keyword>
<keyword evidence="4 13" id="KW-0963">Cytoplasm</keyword>
<dbReference type="InterPro" id="IPR015273">
    <property type="entry name" value="Cys-tRNA-synt_Ia_DALR"/>
</dbReference>
<evidence type="ECO:0000256" key="9">
    <source>
        <dbReference type="ARBA" id="ARBA00022840"/>
    </source>
</evidence>
<dbReference type="SMART" id="SM00840">
    <property type="entry name" value="DALR_2"/>
    <property type="match status" value="1"/>
</dbReference>
<dbReference type="InterPro" id="IPR032678">
    <property type="entry name" value="tRNA-synt_1_cat_dom"/>
</dbReference>
<dbReference type="Gene3D" id="3.40.50.620">
    <property type="entry name" value="HUPs"/>
    <property type="match status" value="1"/>
</dbReference>
<keyword evidence="10 13" id="KW-0648">Protein biosynthesis</keyword>
<dbReference type="HAMAP" id="MF_00041">
    <property type="entry name" value="Cys_tRNA_synth"/>
    <property type="match status" value="1"/>
</dbReference>
<dbReference type="Pfam" id="PF01406">
    <property type="entry name" value="tRNA-synt_1e"/>
    <property type="match status" value="1"/>
</dbReference>
<keyword evidence="6 13" id="KW-0479">Metal-binding</keyword>
<dbReference type="FunFam" id="3.40.50.620:FF:000009">
    <property type="entry name" value="Cysteine--tRNA ligase"/>
    <property type="match status" value="1"/>
</dbReference>